<sequence>MLKRTLLESPAVVRVRRRSRDVNSDPGTPLDMGVSSLRRVERVDHRNKRASGDVLRCRVAGEDRARGCRSDRTAFFSTRRNVFIVVVCFRTIKSRFSSVFSPGFLTTGTPRGKMTSIRSILLKDLNSILTCPLCSGYYIDATTLVDCMHSFCKSCILKHFENNKLICPTCSTACKRKENFSYYRSDMQLQTLVYKIVPGLYAKDFSYYRSDMQLQTLVYKIVPGLYAKEIQRREDFYRTAGVRASSSCSDDSVIGDNMQEHEEWIHTLGDENQFLSPDDSISLSLEYYQQNLDTTSSSPKKTEDRSTKSDSISVGDSVKRDRNVDDKLEVSDDKVQSDKNDSKPNKDEQRLRDRRYLQCPAAVSMTHLQKFIRMKYALSSEHKKFGENAIKRIWPRWQTNRRGAERLDLSDRNLAKMLPRITYTKQDKPKSEVVEKKAQSIKSLEVVEKKAQSIKSLQQQISKLHQQSLPKPNKEMAREMEKTQNSRYGETHDLINLPVGEKRKRDVDDKEKDDQVNEKRRKTEQVDQTTDDTNCIFDYEEPDKEELKRFAEKRNREWQMIKHSDDEHRAYKKRKKNKHSKGEKRKLHAEITSELSNKQESIKLKVKLTPHNGHRHSKHNKAQNTTGKVRRR</sequence>
<feature type="compositionally biased region" description="Basic and acidic residues" evidence="5">
    <location>
        <begin position="317"/>
        <end position="354"/>
    </location>
</feature>
<evidence type="ECO:0000256" key="5">
    <source>
        <dbReference type="SAM" id="MobiDB-lite"/>
    </source>
</evidence>
<dbReference type="PANTHER" id="PTHR10825:SF72">
    <property type="entry name" value="UBIQUITIN-LIKE DOMAIN-CONTAINING PROTEIN"/>
    <property type="match status" value="1"/>
</dbReference>
<evidence type="ECO:0000313" key="7">
    <source>
        <dbReference type="EMBL" id="KAK9702390.1"/>
    </source>
</evidence>
<keyword evidence="2 4" id="KW-0863">Zinc-finger</keyword>
<reference evidence="7 8" key="1">
    <citation type="journal article" date="2024" name="BMC Genomics">
        <title>De novo assembly and annotation of Popillia japonica's genome with initial clues to its potential as an invasive pest.</title>
        <authorList>
            <person name="Cucini C."/>
            <person name="Boschi S."/>
            <person name="Funari R."/>
            <person name="Cardaioli E."/>
            <person name="Iannotti N."/>
            <person name="Marturano G."/>
            <person name="Paoli F."/>
            <person name="Bruttini M."/>
            <person name="Carapelli A."/>
            <person name="Frati F."/>
            <person name="Nardi F."/>
        </authorList>
    </citation>
    <scope>NUCLEOTIDE SEQUENCE [LARGE SCALE GENOMIC DNA]</scope>
    <source>
        <strain evidence="7">DMR45628</strain>
    </source>
</reference>
<name>A0AAW1JF97_POPJA</name>
<dbReference type="AlphaFoldDB" id="A0AAW1JF97"/>
<protein>
    <submittedName>
        <fullName evidence="7">Zinc finger, C3HC4 type (RING finger)</fullName>
    </submittedName>
</protein>
<dbReference type="Proteomes" id="UP001458880">
    <property type="component" value="Unassembled WGS sequence"/>
</dbReference>
<dbReference type="GO" id="GO:0035102">
    <property type="term" value="C:PRC1 complex"/>
    <property type="evidence" value="ECO:0007669"/>
    <property type="project" value="TreeGrafter"/>
</dbReference>
<evidence type="ECO:0000256" key="3">
    <source>
        <dbReference type="ARBA" id="ARBA00022833"/>
    </source>
</evidence>
<feature type="compositionally biased region" description="Basic residues" evidence="5">
    <location>
        <begin position="604"/>
        <end position="621"/>
    </location>
</feature>
<comment type="caution">
    <text evidence="7">The sequence shown here is derived from an EMBL/GenBank/DDBJ whole genome shotgun (WGS) entry which is preliminary data.</text>
</comment>
<evidence type="ECO:0000259" key="6">
    <source>
        <dbReference type="PROSITE" id="PS50089"/>
    </source>
</evidence>
<dbReference type="InterPro" id="IPR013083">
    <property type="entry name" value="Znf_RING/FYVE/PHD"/>
</dbReference>
<feature type="compositionally biased region" description="Basic and acidic residues" evidence="5">
    <location>
        <begin position="472"/>
        <end position="493"/>
    </location>
</feature>
<feature type="region of interest" description="Disordered" evidence="5">
    <location>
        <begin position="458"/>
        <end position="528"/>
    </location>
</feature>
<dbReference type="Pfam" id="PF00097">
    <property type="entry name" value="zf-C3HC4"/>
    <property type="match status" value="1"/>
</dbReference>
<dbReference type="SUPFAM" id="SSF57850">
    <property type="entry name" value="RING/U-box"/>
    <property type="match status" value="1"/>
</dbReference>
<gene>
    <name evidence="7" type="ORF">QE152_g29978</name>
</gene>
<proteinExistence type="predicted"/>
<organism evidence="7 8">
    <name type="scientific">Popillia japonica</name>
    <name type="common">Japanese beetle</name>
    <dbReference type="NCBI Taxonomy" id="7064"/>
    <lineage>
        <taxon>Eukaryota</taxon>
        <taxon>Metazoa</taxon>
        <taxon>Ecdysozoa</taxon>
        <taxon>Arthropoda</taxon>
        <taxon>Hexapoda</taxon>
        <taxon>Insecta</taxon>
        <taxon>Pterygota</taxon>
        <taxon>Neoptera</taxon>
        <taxon>Endopterygota</taxon>
        <taxon>Coleoptera</taxon>
        <taxon>Polyphaga</taxon>
        <taxon>Scarabaeiformia</taxon>
        <taxon>Scarabaeidae</taxon>
        <taxon>Rutelinae</taxon>
        <taxon>Popillia</taxon>
    </lineage>
</organism>
<keyword evidence="1" id="KW-0479">Metal-binding</keyword>
<dbReference type="SMART" id="SM00184">
    <property type="entry name" value="RING"/>
    <property type="match status" value="1"/>
</dbReference>
<feature type="domain" description="RING-type" evidence="6">
    <location>
        <begin position="131"/>
        <end position="171"/>
    </location>
</feature>
<dbReference type="EMBL" id="JASPKY010000393">
    <property type="protein sequence ID" value="KAK9702390.1"/>
    <property type="molecule type" value="Genomic_DNA"/>
</dbReference>
<feature type="compositionally biased region" description="Basic residues" evidence="5">
    <location>
        <begin position="570"/>
        <end position="587"/>
    </location>
</feature>
<dbReference type="GO" id="GO:0008270">
    <property type="term" value="F:zinc ion binding"/>
    <property type="evidence" value="ECO:0007669"/>
    <property type="project" value="UniProtKB-KW"/>
</dbReference>
<evidence type="ECO:0000256" key="4">
    <source>
        <dbReference type="PROSITE-ProRule" id="PRU00175"/>
    </source>
</evidence>
<dbReference type="Gene3D" id="3.30.40.10">
    <property type="entry name" value="Zinc/RING finger domain, C3HC4 (zinc finger)"/>
    <property type="match status" value="1"/>
</dbReference>
<accession>A0AAW1JF97</accession>
<dbReference type="PROSITE" id="PS00518">
    <property type="entry name" value="ZF_RING_1"/>
    <property type="match status" value="1"/>
</dbReference>
<dbReference type="FunFam" id="3.30.40.10:FF:000033">
    <property type="entry name" value="Polycomb group RING finger protein 3"/>
    <property type="match status" value="1"/>
</dbReference>
<dbReference type="PANTHER" id="PTHR10825">
    <property type="entry name" value="RING FINGER DOMAIN-CONTAINING, POLYCOMB GROUP COMPONENT"/>
    <property type="match status" value="1"/>
</dbReference>
<evidence type="ECO:0000256" key="1">
    <source>
        <dbReference type="ARBA" id="ARBA00022723"/>
    </source>
</evidence>
<dbReference type="PROSITE" id="PS50089">
    <property type="entry name" value="ZF_RING_2"/>
    <property type="match status" value="1"/>
</dbReference>
<feature type="region of interest" description="Disordered" evidence="5">
    <location>
        <begin position="564"/>
        <end position="632"/>
    </location>
</feature>
<dbReference type="InterPro" id="IPR017907">
    <property type="entry name" value="Znf_RING_CS"/>
</dbReference>
<feature type="compositionally biased region" description="Basic and acidic residues" evidence="5">
    <location>
        <begin position="500"/>
        <end position="525"/>
    </location>
</feature>
<evidence type="ECO:0000313" key="8">
    <source>
        <dbReference type="Proteomes" id="UP001458880"/>
    </source>
</evidence>
<keyword evidence="3" id="KW-0862">Zinc</keyword>
<dbReference type="GO" id="GO:0000122">
    <property type="term" value="P:negative regulation of transcription by RNA polymerase II"/>
    <property type="evidence" value="ECO:0007669"/>
    <property type="project" value="TreeGrafter"/>
</dbReference>
<dbReference type="GO" id="GO:1990841">
    <property type="term" value="F:promoter-specific chromatin binding"/>
    <property type="evidence" value="ECO:0007669"/>
    <property type="project" value="TreeGrafter"/>
</dbReference>
<dbReference type="InterPro" id="IPR018957">
    <property type="entry name" value="Znf_C3HC4_RING-type"/>
</dbReference>
<evidence type="ECO:0000256" key="2">
    <source>
        <dbReference type="ARBA" id="ARBA00022771"/>
    </source>
</evidence>
<keyword evidence="8" id="KW-1185">Reference proteome</keyword>
<feature type="region of interest" description="Disordered" evidence="5">
    <location>
        <begin position="292"/>
        <end position="354"/>
    </location>
</feature>
<dbReference type="Gene3D" id="3.10.20.90">
    <property type="entry name" value="Phosphatidylinositol 3-kinase Catalytic Subunit, Chain A, domain 1"/>
    <property type="match status" value="1"/>
</dbReference>
<dbReference type="InterPro" id="IPR001841">
    <property type="entry name" value="Znf_RING"/>
</dbReference>
<feature type="compositionally biased region" description="Polar residues" evidence="5">
    <location>
        <begin position="622"/>
        <end position="632"/>
    </location>
</feature>